<dbReference type="EMBL" id="LJXB01000065">
    <property type="protein sequence ID" value="KPU60762.1"/>
    <property type="molecule type" value="Genomic_DNA"/>
</dbReference>
<evidence type="ECO:0000313" key="2">
    <source>
        <dbReference type="Proteomes" id="UP000050349"/>
    </source>
</evidence>
<dbReference type="Proteomes" id="UP000050349">
    <property type="component" value="Unassembled WGS sequence"/>
</dbReference>
<reference evidence="1 2" key="1">
    <citation type="submission" date="2015-09" db="EMBL/GenBank/DDBJ databases">
        <authorList>
            <person name="Jackson K.R."/>
            <person name="Lunt B.L."/>
            <person name="Fisher J.N.B."/>
            <person name="Gardner A.V."/>
            <person name="Bailey M.E."/>
            <person name="Deus L.M."/>
            <person name="Earl A.S."/>
            <person name="Gibby P.D."/>
            <person name="Hartmann K.A."/>
            <person name="Liu J.E."/>
            <person name="Manci A.M."/>
            <person name="Nielsen D.A."/>
            <person name="Solomon M.B."/>
            <person name="Breakwell D.P."/>
            <person name="Burnett S.H."/>
            <person name="Grose J.H."/>
        </authorList>
    </citation>
    <scope>NUCLEOTIDE SEQUENCE [LARGE SCALE GENOMIC DNA]</scope>
    <source>
        <strain evidence="1 2">S613</strain>
    </source>
</reference>
<accession>A0A0P8XKD3</accession>
<name>A0A0P8XKD3_PSEFL</name>
<proteinExistence type="predicted"/>
<comment type="caution">
    <text evidence="1">The sequence shown here is derived from an EMBL/GenBank/DDBJ whole genome shotgun (WGS) entry which is preliminary data.</text>
</comment>
<organism evidence="1 2">
    <name type="scientific">Pseudomonas fluorescens</name>
    <dbReference type="NCBI Taxonomy" id="294"/>
    <lineage>
        <taxon>Bacteria</taxon>
        <taxon>Pseudomonadati</taxon>
        <taxon>Pseudomonadota</taxon>
        <taxon>Gammaproteobacteria</taxon>
        <taxon>Pseudomonadales</taxon>
        <taxon>Pseudomonadaceae</taxon>
        <taxon>Pseudomonas</taxon>
    </lineage>
</organism>
<gene>
    <name evidence="1" type="ORF">AN403_4725</name>
</gene>
<sequence>MGGPAGGAPQRATLCVNDLPAGISSSCLARNRLLVFRGLEHLPDQSFTGVDEREVGHLIDNPERDGMCRRVRLGPHFHPIDQREPRTASPLG</sequence>
<evidence type="ECO:0000313" key="1">
    <source>
        <dbReference type="EMBL" id="KPU60762.1"/>
    </source>
</evidence>
<dbReference type="AlphaFoldDB" id="A0A0P8XKD3"/>
<protein>
    <submittedName>
        <fullName evidence="1">Uncharacterized protein</fullName>
    </submittedName>
</protein>
<dbReference type="PATRIC" id="fig|294.162.peg.1566"/>